<dbReference type="EMBL" id="JAEKNR010000247">
    <property type="protein sequence ID" value="MBJ7601491.1"/>
    <property type="molecule type" value="Genomic_DNA"/>
</dbReference>
<proteinExistence type="predicted"/>
<keyword evidence="2" id="KW-1185">Reference proteome</keyword>
<organism evidence="1 2">
    <name type="scientific">Candidatus Nephthysia bennettiae</name>
    <dbReference type="NCBI Taxonomy" id="3127016"/>
    <lineage>
        <taxon>Bacteria</taxon>
        <taxon>Bacillati</taxon>
        <taxon>Candidatus Dormiibacterota</taxon>
        <taxon>Candidatus Dormibacteria</taxon>
        <taxon>Candidatus Dormibacterales</taxon>
        <taxon>Candidatus Dormibacteraceae</taxon>
        <taxon>Candidatus Nephthysia</taxon>
    </lineage>
</organism>
<gene>
    <name evidence="1" type="ORF">JF922_25875</name>
</gene>
<reference evidence="1" key="1">
    <citation type="submission" date="2020-10" db="EMBL/GenBank/DDBJ databases">
        <title>Ca. Dormibacterota MAGs.</title>
        <authorList>
            <person name="Montgomery K."/>
        </authorList>
    </citation>
    <scope>NUCLEOTIDE SEQUENCE [LARGE SCALE GENOMIC DNA]</scope>
    <source>
        <strain evidence="1">SC8812_S17_10</strain>
    </source>
</reference>
<accession>A0A934NAI3</accession>
<dbReference type="RefSeq" id="WP_338205744.1">
    <property type="nucleotide sequence ID" value="NZ_JAEKNR010000247.1"/>
</dbReference>
<sequence>MAGTSWDKLGQMDAAFELVAPPLRRVARSEGARLHEFFRDDPVWRLDFGGKGRGDGAVDVSWEEDRPEEYAVSVLWWEGERLQRQEVGSFTRDRSLDDLEAMLREAVNRLPAS</sequence>
<dbReference type="Proteomes" id="UP000612893">
    <property type="component" value="Unassembled WGS sequence"/>
</dbReference>
<comment type="caution">
    <text evidence="1">The sequence shown here is derived from an EMBL/GenBank/DDBJ whole genome shotgun (WGS) entry which is preliminary data.</text>
</comment>
<evidence type="ECO:0000313" key="1">
    <source>
        <dbReference type="EMBL" id="MBJ7601491.1"/>
    </source>
</evidence>
<dbReference type="AlphaFoldDB" id="A0A934NAI3"/>
<name>A0A934NAI3_9BACT</name>
<evidence type="ECO:0000313" key="2">
    <source>
        <dbReference type="Proteomes" id="UP000612893"/>
    </source>
</evidence>
<protein>
    <submittedName>
        <fullName evidence="1">Uncharacterized protein</fullName>
    </submittedName>
</protein>